<evidence type="ECO:0000313" key="1">
    <source>
        <dbReference type="EMBL" id="AKU97836.1"/>
    </source>
</evidence>
<keyword evidence="2" id="KW-1185">Reference proteome</keyword>
<dbReference type="AlphaFoldDB" id="A0A0K1PWT4"/>
<protein>
    <submittedName>
        <fullName evidence="1">Uncharacterized protein</fullName>
    </submittedName>
</protein>
<reference evidence="1 2" key="1">
    <citation type="submission" date="2015-08" db="EMBL/GenBank/DDBJ databases">
        <authorList>
            <person name="Babu N.S."/>
            <person name="Beckwith C.J."/>
            <person name="Beseler K.G."/>
            <person name="Brison A."/>
            <person name="Carone J.V."/>
            <person name="Caskin T.P."/>
            <person name="Diamond M."/>
            <person name="Durham M.E."/>
            <person name="Foxe J.M."/>
            <person name="Go M."/>
            <person name="Henderson B.A."/>
            <person name="Jones I.B."/>
            <person name="McGettigan J.A."/>
            <person name="Micheletti S.J."/>
            <person name="Nasrallah M.E."/>
            <person name="Ortiz D."/>
            <person name="Piller C.R."/>
            <person name="Privatt S.R."/>
            <person name="Schneider S.L."/>
            <person name="Sharp S."/>
            <person name="Smith T.C."/>
            <person name="Stanton J.D."/>
            <person name="Ullery H.E."/>
            <person name="Wilson R.J."/>
            <person name="Serrano M.G."/>
            <person name="Buck G."/>
            <person name="Lee V."/>
            <person name="Wang Y."/>
            <person name="Carvalho R."/>
            <person name="Voegtly L."/>
            <person name="Shi R."/>
            <person name="Duckworth R."/>
            <person name="Johnson A."/>
            <person name="Loviza R."/>
            <person name="Walstead R."/>
            <person name="Shah Z."/>
            <person name="Kiflezghi M."/>
            <person name="Wade K."/>
            <person name="Ball S.L."/>
            <person name="Bradley K.W."/>
            <person name="Asai D.J."/>
            <person name="Bowman C.A."/>
            <person name="Russell D.A."/>
            <person name="Pope W.H."/>
            <person name="Jacobs-Sera D."/>
            <person name="Hendrix R.W."/>
            <person name="Hatfull G.F."/>
        </authorList>
    </citation>
    <scope>NUCLEOTIDE SEQUENCE [LARGE SCALE GENOMIC DNA]</scope>
    <source>
        <strain evidence="1 2">DSM 27648</strain>
    </source>
</reference>
<proteinExistence type="predicted"/>
<organism evidence="1 2">
    <name type="scientific">Labilithrix luteola</name>
    <dbReference type="NCBI Taxonomy" id="1391654"/>
    <lineage>
        <taxon>Bacteria</taxon>
        <taxon>Pseudomonadati</taxon>
        <taxon>Myxococcota</taxon>
        <taxon>Polyangia</taxon>
        <taxon>Polyangiales</taxon>
        <taxon>Labilitrichaceae</taxon>
        <taxon>Labilithrix</taxon>
    </lineage>
</organism>
<dbReference type="STRING" id="1391654.AKJ09_04500"/>
<accession>A0A0K1PWT4</accession>
<evidence type="ECO:0000313" key="2">
    <source>
        <dbReference type="Proteomes" id="UP000064967"/>
    </source>
</evidence>
<gene>
    <name evidence="1" type="ORF">AKJ09_04500</name>
</gene>
<dbReference type="EMBL" id="CP012333">
    <property type="protein sequence ID" value="AKU97836.1"/>
    <property type="molecule type" value="Genomic_DNA"/>
</dbReference>
<dbReference type="Proteomes" id="UP000064967">
    <property type="component" value="Chromosome"/>
</dbReference>
<name>A0A0K1PWT4_9BACT</name>
<sequence>MAWTSISPASTLVRGIDLAPVEGELLRLLDGVVRNEP</sequence>
<dbReference type="KEGG" id="llu:AKJ09_04500"/>